<comment type="caution">
    <text evidence="2">The sequence shown here is derived from an EMBL/GenBank/DDBJ whole genome shotgun (WGS) entry which is preliminary data.</text>
</comment>
<keyword evidence="1" id="KW-0472">Membrane</keyword>
<feature type="transmembrane region" description="Helical" evidence="1">
    <location>
        <begin position="12"/>
        <end position="32"/>
    </location>
</feature>
<reference evidence="2 3" key="1">
    <citation type="submission" date="2019-03" db="EMBL/GenBank/DDBJ databases">
        <title>Thermus tengchongensis species for the arsenic transformation mechanism.</title>
        <authorList>
            <person name="Yuan G.C."/>
        </authorList>
    </citation>
    <scope>NUCLEOTIDE SEQUENCE [LARGE SCALE GENOMIC DNA]</scope>
    <source>
        <strain evidence="2 3">15W</strain>
    </source>
</reference>
<name>A0A4Y9FF56_9DEIN</name>
<keyword evidence="1" id="KW-1133">Transmembrane helix</keyword>
<feature type="transmembrane region" description="Helical" evidence="1">
    <location>
        <begin position="38"/>
        <end position="56"/>
    </location>
</feature>
<dbReference type="Proteomes" id="UP000297668">
    <property type="component" value="Unassembled WGS sequence"/>
</dbReference>
<dbReference type="EMBL" id="SJZF01000004">
    <property type="protein sequence ID" value="TFU27129.1"/>
    <property type="molecule type" value="Genomic_DNA"/>
</dbReference>
<evidence type="ECO:0000313" key="3">
    <source>
        <dbReference type="Proteomes" id="UP000297668"/>
    </source>
</evidence>
<organism evidence="2 3">
    <name type="scientific">Thermus tengchongensis</name>
    <dbReference type="NCBI Taxonomy" id="1214928"/>
    <lineage>
        <taxon>Bacteria</taxon>
        <taxon>Thermotogati</taxon>
        <taxon>Deinococcota</taxon>
        <taxon>Deinococci</taxon>
        <taxon>Thermales</taxon>
        <taxon>Thermaceae</taxon>
        <taxon>Thermus</taxon>
    </lineage>
</organism>
<feature type="transmembrane region" description="Helical" evidence="1">
    <location>
        <begin position="196"/>
        <end position="215"/>
    </location>
</feature>
<accession>A0A4Y9FF56</accession>
<keyword evidence="1" id="KW-0812">Transmembrane</keyword>
<dbReference type="RefSeq" id="WP_135259753.1">
    <property type="nucleotide sequence ID" value="NZ_SJZF01000004.1"/>
</dbReference>
<evidence type="ECO:0000256" key="1">
    <source>
        <dbReference type="SAM" id="Phobius"/>
    </source>
</evidence>
<sequence>MEVLRYASWQKWAAGGRLVLGLLALALLWWVFFDVRDGLSLLLGLLVGLVVALYLLRTAVQPLLRSRLEVALEPRGIRIGGKFYSRSDFRGLGMASGWWAQRAQRALRDAGTYGPWAPYPPFHLDFGRARLPLFLDLPGWDRLLRHLGVDWREVPELREFLTLARGMGWLNGLMHPPEEAEQAWVQARSRYRRACAWIWIGCLGVVLGIVGVRVVEGPGGGDTPWTWALVGVSLMGLLLCLGWVGITFGLKGLARGWVSEYNPLASL</sequence>
<evidence type="ECO:0000313" key="2">
    <source>
        <dbReference type="EMBL" id="TFU27129.1"/>
    </source>
</evidence>
<feature type="transmembrane region" description="Helical" evidence="1">
    <location>
        <begin position="227"/>
        <end position="250"/>
    </location>
</feature>
<dbReference type="AlphaFoldDB" id="A0A4Y9FF56"/>
<protein>
    <submittedName>
        <fullName evidence="2">Uncharacterized protein</fullName>
    </submittedName>
</protein>
<gene>
    <name evidence="2" type="ORF">E0687_03540</name>
</gene>
<proteinExistence type="predicted"/>